<keyword evidence="2" id="KW-0812">Transmembrane</keyword>
<keyword evidence="2" id="KW-0472">Membrane</keyword>
<keyword evidence="4" id="KW-1185">Reference proteome</keyword>
<dbReference type="AlphaFoldDB" id="A0A7Y0HET0"/>
<evidence type="ECO:0000313" key="3">
    <source>
        <dbReference type="EMBL" id="NMM43883.1"/>
    </source>
</evidence>
<dbReference type="Proteomes" id="UP000539372">
    <property type="component" value="Unassembled WGS sequence"/>
</dbReference>
<accession>A0A7Y0HET0</accession>
<comment type="caution">
    <text evidence="3">The sequence shown here is derived from an EMBL/GenBank/DDBJ whole genome shotgun (WGS) entry which is preliminary data.</text>
</comment>
<dbReference type="RefSeq" id="WP_169624205.1">
    <property type="nucleotide sequence ID" value="NZ_JABBNT010000002.1"/>
</dbReference>
<protein>
    <submittedName>
        <fullName evidence="3">Uncharacterized protein</fullName>
    </submittedName>
</protein>
<evidence type="ECO:0000256" key="1">
    <source>
        <dbReference type="SAM" id="MobiDB-lite"/>
    </source>
</evidence>
<sequence>MTNFLNEKTARDQGRQQSLSPEQATAGFTAAASKVVGWLLVIIGIGGSAITALTLAVSEGAIRATDAVSLVAPFFALGLAGLLFAVLGRALDLLHRIADGKRT</sequence>
<proteinExistence type="predicted"/>
<reference evidence="3 4" key="1">
    <citation type="submission" date="2020-04" db="EMBL/GenBank/DDBJ databases">
        <title>Rhodospirillaceae bacterium KN72 isolated from deep sea.</title>
        <authorList>
            <person name="Zhang D.-C."/>
        </authorList>
    </citation>
    <scope>NUCLEOTIDE SEQUENCE [LARGE SCALE GENOMIC DNA]</scope>
    <source>
        <strain evidence="3 4">KN72</strain>
    </source>
</reference>
<keyword evidence="2" id="KW-1133">Transmembrane helix</keyword>
<feature type="region of interest" description="Disordered" evidence="1">
    <location>
        <begin position="1"/>
        <end position="21"/>
    </location>
</feature>
<name>A0A7Y0HET0_9PROT</name>
<feature type="transmembrane region" description="Helical" evidence="2">
    <location>
        <begin position="67"/>
        <end position="87"/>
    </location>
</feature>
<evidence type="ECO:0000313" key="4">
    <source>
        <dbReference type="Proteomes" id="UP000539372"/>
    </source>
</evidence>
<feature type="transmembrane region" description="Helical" evidence="2">
    <location>
        <begin position="35"/>
        <end position="55"/>
    </location>
</feature>
<evidence type="ECO:0000256" key="2">
    <source>
        <dbReference type="SAM" id="Phobius"/>
    </source>
</evidence>
<gene>
    <name evidence="3" type="ORF">HH303_05310</name>
</gene>
<organism evidence="3 4">
    <name type="scientific">Pacificispira spongiicola</name>
    <dbReference type="NCBI Taxonomy" id="2729598"/>
    <lineage>
        <taxon>Bacteria</taxon>
        <taxon>Pseudomonadati</taxon>
        <taxon>Pseudomonadota</taxon>
        <taxon>Alphaproteobacteria</taxon>
        <taxon>Rhodospirillales</taxon>
        <taxon>Rhodospirillaceae</taxon>
        <taxon>Pacificispira</taxon>
    </lineage>
</organism>
<dbReference type="EMBL" id="JABBNT010000002">
    <property type="protein sequence ID" value="NMM43883.1"/>
    <property type="molecule type" value="Genomic_DNA"/>
</dbReference>